<evidence type="ECO:0000313" key="1">
    <source>
        <dbReference type="EMBL" id="CAG8490941.1"/>
    </source>
</evidence>
<comment type="caution">
    <text evidence="1">The sequence shown here is derived from an EMBL/GenBank/DDBJ whole genome shotgun (WGS) entry which is preliminary data.</text>
</comment>
<keyword evidence="2" id="KW-1185">Reference proteome</keyword>
<name>A0ACA9KSI4_9GLOM</name>
<feature type="non-terminal residue" evidence="1">
    <location>
        <position position="276"/>
    </location>
</feature>
<organism evidence="1 2">
    <name type="scientific">Racocetra persica</name>
    <dbReference type="NCBI Taxonomy" id="160502"/>
    <lineage>
        <taxon>Eukaryota</taxon>
        <taxon>Fungi</taxon>
        <taxon>Fungi incertae sedis</taxon>
        <taxon>Mucoromycota</taxon>
        <taxon>Glomeromycotina</taxon>
        <taxon>Glomeromycetes</taxon>
        <taxon>Diversisporales</taxon>
        <taxon>Gigasporaceae</taxon>
        <taxon>Racocetra</taxon>
    </lineage>
</organism>
<proteinExistence type="predicted"/>
<gene>
    <name evidence="1" type="ORF">RPERSI_LOCUS1385</name>
</gene>
<accession>A0ACA9KSI4</accession>
<reference evidence="1" key="1">
    <citation type="submission" date="2021-06" db="EMBL/GenBank/DDBJ databases">
        <authorList>
            <person name="Kallberg Y."/>
            <person name="Tangrot J."/>
            <person name="Rosling A."/>
        </authorList>
    </citation>
    <scope>NUCLEOTIDE SEQUENCE</scope>
    <source>
        <strain evidence="1">MA461A</strain>
    </source>
</reference>
<protein>
    <submittedName>
        <fullName evidence="1">26947_t:CDS:1</fullName>
    </submittedName>
</protein>
<dbReference type="EMBL" id="CAJVQC010001264">
    <property type="protein sequence ID" value="CAG8490941.1"/>
    <property type="molecule type" value="Genomic_DNA"/>
</dbReference>
<evidence type="ECO:0000313" key="2">
    <source>
        <dbReference type="Proteomes" id="UP000789920"/>
    </source>
</evidence>
<feature type="non-terminal residue" evidence="1">
    <location>
        <position position="1"/>
    </location>
</feature>
<sequence length="276" mass="32574">MSYGSRWSNKRSSGIKNDYDDGQMSPVDEELISIEGGEYFLPSADKDIERLQMQHFLFRYIWDGNFSSPIHDNFIDDLATQYPTSTFIGVDDDEARSRIHIELPNAEFIHLNDMLEELPFPDDTFDFVNQRFFTTVSIDKWKMFILPEIIRVLKPNSYLEIMEMPAWCDMGPVTKQIMKSFKEYLETINVYHTEPLQLEQILKHSGLVKNIHCYSKTTHLWRGMVGQLLFRNQLQKIESWKSGLCEYLKINEKHFNSMTETMQDEIIKYKTSLTTY</sequence>
<dbReference type="Proteomes" id="UP000789920">
    <property type="component" value="Unassembled WGS sequence"/>
</dbReference>